<dbReference type="EMBL" id="JH711575">
    <property type="protein sequence ID" value="EIW84309.1"/>
    <property type="molecule type" value="Genomic_DNA"/>
</dbReference>
<dbReference type="InterPro" id="IPR036864">
    <property type="entry name" value="Zn2-C6_fun-type_DNA-bd_sf"/>
</dbReference>
<organism evidence="3 4">
    <name type="scientific">Coniophora puteana (strain RWD-64-598)</name>
    <name type="common">Brown rot fungus</name>
    <dbReference type="NCBI Taxonomy" id="741705"/>
    <lineage>
        <taxon>Eukaryota</taxon>
        <taxon>Fungi</taxon>
        <taxon>Dikarya</taxon>
        <taxon>Basidiomycota</taxon>
        <taxon>Agaricomycotina</taxon>
        <taxon>Agaricomycetes</taxon>
        <taxon>Agaricomycetidae</taxon>
        <taxon>Boletales</taxon>
        <taxon>Coniophorineae</taxon>
        <taxon>Coniophoraceae</taxon>
        <taxon>Coniophora</taxon>
    </lineage>
</organism>
<dbReference type="CDD" id="cd00067">
    <property type="entry name" value="GAL4"/>
    <property type="match status" value="1"/>
</dbReference>
<keyword evidence="1" id="KW-0539">Nucleus</keyword>
<evidence type="ECO:0000313" key="3">
    <source>
        <dbReference type="EMBL" id="EIW84309.1"/>
    </source>
</evidence>
<proteinExistence type="predicted"/>
<dbReference type="SMART" id="SM00066">
    <property type="entry name" value="GAL4"/>
    <property type="match status" value="1"/>
</dbReference>
<protein>
    <recommendedName>
        <fullName evidence="2">Zn(2)-C6 fungal-type domain-containing protein</fullName>
    </recommendedName>
</protein>
<keyword evidence="4" id="KW-1185">Reference proteome</keyword>
<dbReference type="SUPFAM" id="SSF57701">
    <property type="entry name" value="Zn2/Cys6 DNA-binding domain"/>
    <property type="match status" value="1"/>
</dbReference>
<dbReference type="Gene3D" id="4.10.240.10">
    <property type="entry name" value="Zn(2)-C6 fungal-type DNA-binding domain"/>
    <property type="match status" value="1"/>
</dbReference>
<dbReference type="OrthoDB" id="5419315at2759"/>
<dbReference type="PANTHER" id="PTHR37534:SF46">
    <property type="entry name" value="ZN(II)2CYS6 TRANSCRIPTION FACTOR (EUROFUNG)"/>
    <property type="match status" value="1"/>
</dbReference>
<dbReference type="PROSITE" id="PS00463">
    <property type="entry name" value="ZN2_CY6_FUNGAL_1"/>
    <property type="match status" value="1"/>
</dbReference>
<feature type="domain" description="Zn(2)-C6 fungal-type" evidence="2">
    <location>
        <begin position="6"/>
        <end position="36"/>
    </location>
</feature>
<evidence type="ECO:0000256" key="1">
    <source>
        <dbReference type="ARBA" id="ARBA00023242"/>
    </source>
</evidence>
<feature type="non-terminal residue" evidence="3">
    <location>
        <position position="90"/>
    </location>
</feature>
<dbReference type="GO" id="GO:0000981">
    <property type="term" value="F:DNA-binding transcription factor activity, RNA polymerase II-specific"/>
    <property type="evidence" value="ECO:0007669"/>
    <property type="project" value="InterPro"/>
</dbReference>
<dbReference type="PANTHER" id="PTHR37534">
    <property type="entry name" value="TRANSCRIPTIONAL ACTIVATOR PROTEIN UGA3"/>
    <property type="match status" value="1"/>
</dbReference>
<sequence length="90" mass="10348">MAGRTGCWTCRIRRKKCDEQREGTSCQTCKRLRIDCLGWGPRKPDWMRDKQAIEAYKASIKAHLTREGLIRGQPRSAIMQASSSPSFQVY</sequence>
<dbReference type="RefSeq" id="XP_007766041.1">
    <property type="nucleotide sequence ID" value="XM_007767851.1"/>
</dbReference>
<dbReference type="PROSITE" id="PS50048">
    <property type="entry name" value="ZN2_CY6_FUNGAL_2"/>
    <property type="match status" value="1"/>
</dbReference>
<dbReference type="InterPro" id="IPR001138">
    <property type="entry name" value="Zn2Cys6_DnaBD"/>
</dbReference>
<name>A0A5M3MYW5_CONPW</name>
<comment type="caution">
    <text evidence="3">The sequence shown here is derived from an EMBL/GenBank/DDBJ whole genome shotgun (WGS) entry which is preliminary data.</text>
</comment>
<evidence type="ECO:0000313" key="4">
    <source>
        <dbReference type="Proteomes" id="UP000053558"/>
    </source>
</evidence>
<dbReference type="AlphaFoldDB" id="A0A5M3MYW5"/>
<dbReference type="GeneID" id="19204921"/>
<dbReference type="Pfam" id="PF00172">
    <property type="entry name" value="Zn_clus"/>
    <property type="match status" value="1"/>
</dbReference>
<evidence type="ECO:0000259" key="2">
    <source>
        <dbReference type="PROSITE" id="PS50048"/>
    </source>
</evidence>
<accession>A0A5M3MYW5</accession>
<dbReference type="KEGG" id="cput:CONPUDRAFT_163469"/>
<reference evidence="4" key="1">
    <citation type="journal article" date="2012" name="Science">
        <title>The Paleozoic origin of enzymatic lignin decomposition reconstructed from 31 fungal genomes.</title>
        <authorList>
            <person name="Floudas D."/>
            <person name="Binder M."/>
            <person name="Riley R."/>
            <person name="Barry K."/>
            <person name="Blanchette R.A."/>
            <person name="Henrissat B."/>
            <person name="Martinez A.T."/>
            <person name="Otillar R."/>
            <person name="Spatafora J.W."/>
            <person name="Yadav J.S."/>
            <person name="Aerts A."/>
            <person name="Benoit I."/>
            <person name="Boyd A."/>
            <person name="Carlson A."/>
            <person name="Copeland A."/>
            <person name="Coutinho P.M."/>
            <person name="de Vries R.P."/>
            <person name="Ferreira P."/>
            <person name="Findley K."/>
            <person name="Foster B."/>
            <person name="Gaskell J."/>
            <person name="Glotzer D."/>
            <person name="Gorecki P."/>
            <person name="Heitman J."/>
            <person name="Hesse C."/>
            <person name="Hori C."/>
            <person name="Igarashi K."/>
            <person name="Jurgens J.A."/>
            <person name="Kallen N."/>
            <person name="Kersten P."/>
            <person name="Kohler A."/>
            <person name="Kuees U."/>
            <person name="Kumar T.K.A."/>
            <person name="Kuo A."/>
            <person name="LaButti K."/>
            <person name="Larrondo L.F."/>
            <person name="Lindquist E."/>
            <person name="Ling A."/>
            <person name="Lombard V."/>
            <person name="Lucas S."/>
            <person name="Lundell T."/>
            <person name="Martin R."/>
            <person name="McLaughlin D.J."/>
            <person name="Morgenstern I."/>
            <person name="Morin E."/>
            <person name="Murat C."/>
            <person name="Nagy L.G."/>
            <person name="Nolan M."/>
            <person name="Ohm R.A."/>
            <person name="Patyshakuliyeva A."/>
            <person name="Rokas A."/>
            <person name="Ruiz-Duenas F.J."/>
            <person name="Sabat G."/>
            <person name="Salamov A."/>
            <person name="Samejima M."/>
            <person name="Schmutz J."/>
            <person name="Slot J.C."/>
            <person name="St John F."/>
            <person name="Stenlid J."/>
            <person name="Sun H."/>
            <person name="Sun S."/>
            <person name="Syed K."/>
            <person name="Tsang A."/>
            <person name="Wiebenga A."/>
            <person name="Young D."/>
            <person name="Pisabarro A."/>
            <person name="Eastwood D.C."/>
            <person name="Martin F."/>
            <person name="Cullen D."/>
            <person name="Grigoriev I.V."/>
            <person name="Hibbett D.S."/>
        </authorList>
    </citation>
    <scope>NUCLEOTIDE SEQUENCE [LARGE SCALE GENOMIC DNA]</scope>
    <source>
        <strain evidence="4">RWD-64-598 SS2</strain>
    </source>
</reference>
<dbReference type="GO" id="GO:0008270">
    <property type="term" value="F:zinc ion binding"/>
    <property type="evidence" value="ECO:0007669"/>
    <property type="project" value="InterPro"/>
</dbReference>
<dbReference type="Proteomes" id="UP000053558">
    <property type="component" value="Unassembled WGS sequence"/>
</dbReference>
<gene>
    <name evidence="3" type="ORF">CONPUDRAFT_163469</name>
</gene>